<dbReference type="Pfam" id="PF00246">
    <property type="entry name" value="Peptidase_M14"/>
    <property type="match status" value="1"/>
</dbReference>
<dbReference type="PANTHER" id="PTHR12756">
    <property type="entry name" value="CYTOSOLIC CARBOXYPEPTIDASE"/>
    <property type="match status" value="1"/>
</dbReference>
<dbReference type="SUPFAM" id="SSF53187">
    <property type="entry name" value="Zn-dependent exopeptidases"/>
    <property type="match status" value="1"/>
</dbReference>
<dbReference type="PROSITE" id="PS52035">
    <property type="entry name" value="PEPTIDASE_M14"/>
    <property type="match status" value="1"/>
</dbReference>
<evidence type="ECO:0000256" key="1">
    <source>
        <dbReference type="ARBA" id="ARBA00001947"/>
    </source>
</evidence>
<dbReference type="InterPro" id="IPR000834">
    <property type="entry name" value="Peptidase_M14"/>
</dbReference>
<dbReference type="CDD" id="cd06234">
    <property type="entry name" value="M14_PaCCP-like"/>
    <property type="match status" value="1"/>
</dbReference>
<evidence type="ECO:0000313" key="4">
    <source>
        <dbReference type="EMBL" id="SDE06695.1"/>
    </source>
</evidence>
<sequence>MLISSQFDSGNIEVVKAIEASDIRLKIRKDNQSDFYQWFHFRVSGVEDTPCKLTIENAGGAAYTDGWKDYKVCASYDRESWFRVDTAFDGETLSWECTPDQDFIYFSYFAPYSQERHADLVADAAQSPLVRTSVLGHTLDGQDMDLIELGYGPEGRKKIWLQARQHPGETMAEWWMEGALDYLLDLDNPVARKLLEKAHFYIVPNMNPDGSARGHLRTNAAGANLNREWNIATMDRSPEVYLVREKMAETGCDFHMDVHGDEGLPYNFIAGFEGIPSLKDRQMELIEMFQNILEKLSPDFQQEHGYDEDKPGEADLSMCTNYVAEAHGCLAMTLEMPFKDNADLPDPDYGWSPERCRHLARACMDTLHRMIDEL</sequence>
<proteinExistence type="inferred from homology"/>
<gene>
    <name evidence="4" type="ORF">SAMN04488071_1977</name>
</gene>
<organism evidence="4 5">
    <name type="scientific">Kordiimonas lacus</name>
    <dbReference type="NCBI Taxonomy" id="637679"/>
    <lineage>
        <taxon>Bacteria</taxon>
        <taxon>Pseudomonadati</taxon>
        <taxon>Pseudomonadota</taxon>
        <taxon>Alphaproteobacteria</taxon>
        <taxon>Kordiimonadales</taxon>
        <taxon>Kordiimonadaceae</taxon>
        <taxon>Kordiimonas</taxon>
    </lineage>
</organism>
<dbReference type="InterPro" id="IPR050821">
    <property type="entry name" value="Cytosolic_carboxypeptidase"/>
</dbReference>
<comment type="cofactor">
    <cofactor evidence="1">
        <name>Zn(2+)</name>
        <dbReference type="ChEBI" id="CHEBI:29105"/>
    </cofactor>
</comment>
<dbReference type="EMBL" id="FNAK01000004">
    <property type="protein sequence ID" value="SDE06695.1"/>
    <property type="molecule type" value="Genomic_DNA"/>
</dbReference>
<dbReference type="STRING" id="637679.GCA_001550055_01878"/>
<accession>A0A1G6ZXX0</accession>
<comment type="similarity">
    <text evidence="2">Belongs to the peptidase M14 family.</text>
</comment>
<dbReference type="PANTHER" id="PTHR12756:SF11">
    <property type="entry name" value="CYTOSOLIC CARBOXYPEPTIDASE 1"/>
    <property type="match status" value="1"/>
</dbReference>
<evidence type="ECO:0000256" key="2">
    <source>
        <dbReference type="PROSITE-ProRule" id="PRU01379"/>
    </source>
</evidence>
<dbReference type="GO" id="GO:0006508">
    <property type="term" value="P:proteolysis"/>
    <property type="evidence" value="ECO:0007669"/>
    <property type="project" value="InterPro"/>
</dbReference>
<dbReference type="Gene3D" id="2.60.40.3120">
    <property type="match status" value="1"/>
</dbReference>
<dbReference type="GO" id="GO:0004181">
    <property type="term" value="F:metallocarboxypeptidase activity"/>
    <property type="evidence" value="ECO:0007669"/>
    <property type="project" value="InterPro"/>
</dbReference>
<dbReference type="AlphaFoldDB" id="A0A1G6ZXX0"/>
<keyword evidence="5" id="KW-1185">Reference proteome</keyword>
<dbReference type="GO" id="GO:0008270">
    <property type="term" value="F:zinc ion binding"/>
    <property type="evidence" value="ECO:0007669"/>
    <property type="project" value="InterPro"/>
</dbReference>
<dbReference type="OrthoDB" id="5490902at2"/>
<protein>
    <submittedName>
        <fullName evidence="4">Murein tripeptide amidase MpaA</fullName>
    </submittedName>
</protein>
<dbReference type="Proteomes" id="UP000183685">
    <property type="component" value="Unassembled WGS sequence"/>
</dbReference>
<feature type="domain" description="Peptidase M14" evidence="3">
    <location>
        <begin position="104"/>
        <end position="374"/>
    </location>
</feature>
<reference evidence="4 5" key="1">
    <citation type="submission" date="2016-10" db="EMBL/GenBank/DDBJ databases">
        <authorList>
            <person name="de Groot N.N."/>
        </authorList>
    </citation>
    <scope>NUCLEOTIDE SEQUENCE [LARGE SCALE GENOMIC DNA]</scope>
    <source>
        <strain evidence="4 5">CGMCC 1.9109</strain>
    </source>
</reference>
<evidence type="ECO:0000259" key="3">
    <source>
        <dbReference type="PROSITE" id="PS52035"/>
    </source>
</evidence>
<evidence type="ECO:0000313" key="5">
    <source>
        <dbReference type="Proteomes" id="UP000183685"/>
    </source>
</evidence>
<dbReference type="Gene3D" id="3.40.630.10">
    <property type="entry name" value="Zn peptidases"/>
    <property type="match status" value="1"/>
</dbReference>
<feature type="active site" description="Proton donor/acceptor" evidence="2">
    <location>
        <position position="335"/>
    </location>
</feature>
<dbReference type="InterPro" id="IPR040626">
    <property type="entry name" value="Pepdidase_M14_N"/>
</dbReference>
<dbReference type="RefSeq" id="WP_068304215.1">
    <property type="nucleotide sequence ID" value="NZ_FNAK01000004.1"/>
</dbReference>
<name>A0A1G6ZXX0_9PROT</name>
<dbReference type="Pfam" id="PF18027">
    <property type="entry name" value="Pepdidase_M14_N"/>
    <property type="match status" value="1"/>
</dbReference>